<organism evidence="3 4">
    <name type="scientific">Mycolicibacterium komossense</name>
    <dbReference type="NCBI Taxonomy" id="1779"/>
    <lineage>
        <taxon>Bacteria</taxon>
        <taxon>Bacillati</taxon>
        <taxon>Actinomycetota</taxon>
        <taxon>Actinomycetes</taxon>
        <taxon>Mycobacteriales</taxon>
        <taxon>Mycobacteriaceae</taxon>
        <taxon>Mycolicibacterium</taxon>
    </lineage>
</organism>
<dbReference type="Pfam" id="PF12697">
    <property type="entry name" value="Abhydrolase_6"/>
    <property type="match status" value="1"/>
</dbReference>
<evidence type="ECO:0000259" key="2">
    <source>
        <dbReference type="Pfam" id="PF12697"/>
    </source>
</evidence>
<dbReference type="PANTHER" id="PTHR43798">
    <property type="entry name" value="MONOACYLGLYCEROL LIPASE"/>
    <property type="match status" value="1"/>
</dbReference>
<name>A0ABT3CJM2_9MYCO</name>
<gene>
    <name evidence="3" type="ORF">H7J73_27150</name>
</gene>
<protein>
    <submittedName>
        <fullName evidence="3">Alpha/beta fold hydrolase</fullName>
    </submittedName>
</protein>
<dbReference type="PRINTS" id="PR00111">
    <property type="entry name" value="ABHYDROLASE"/>
</dbReference>
<evidence type="ECO:0000256" key="1">
    <source>
        <dbReference type="ARBA" id="ARBA00022801"/>
    </source>
</evidence>
<keyword evidence="4" id="KW-1185">Reference proteome</keyword>
<dbReference type="Gene3D" id="3.40.50.1820">
    <property type="entry name" value="alpha/beta hydrolase"/>
    <property type="match status" value="1"/>
</dbReference>
<dbReference type="RefSeq" id="WP_264070954.1">
    <property type="nucleotide sequence ID" value="NZ_JACKTY010000046.1"/>
</dbReference>
<sequence>MPAFATTTLSVAGADLSAVARSGDQPALVFLHYWGGSKRTWQPVIDRLPATTAVLAYDQRGWGGSAGAPGPYGLAQLAADAEHVLAGLGYDRVVLVGHSMGGKVAQMVAARRPRGLVGLVLVAPAPAAPAAMTAQLQELTSRAYDDEQAVQQSVDHMLTEIALPADVRRQIVEDSLSAGDEAKYSWPTTGLAQDVSAGVGAIGVPTLIVAGEHDKVEPPALLRAHVLSLIPQATMTVLAGTGHLSPLEVPDQVAAAITEFTAAL</sequence>
<dbReference type="SUPFAM" id="SSF53474">
    <property type="entry name" value="alpha/beta-Hydrolases"/>
    <property type="match status" value="1"/>
</dbReference>
<reference evidence="3 4" key="1">
    <citation type="journal article" date="2022" name="BMC Genomics">
        <title>Comparative genome analysis of mycobacteria focusing on tRNA and non-coding RNA.</title>
        <authorList>
            <person name="Behra P.R.K."/>
            <person name="Pettersson B.M.F."/>
            <person name="Ramesh M."/>
            <person name="Das S."/>
            <person name="Dasgupta S."/>
            <person name="Kirsebom L.A."/>
        </authorList>
    </citation>
    <scope>NUCLEOTIDE SEQUENCE [LARGE SCALE GENOMIC DNA]</scope>
    <source>
        <strain evidence="3 4">DSM 44078</strain>
    </source>
</reference>
<evidence type="ECO:0000313" key="3">
    <source>
        <dbReference type="EMBL" id="MCV7229693.1"/>
    </source>
</evidence>
<dbReference type="PANTHER" id="PTHR43798:SF31">
    <property type="entry name" value="AB HYDROLASE SUPERFAMILY PROTEIN YCLE"/>
    <property type="match status" value="1"/>
</dbReference>
<comment type="caution">
    <text evidence="3">The sequence shown here is derived from an EMBL/GenBank/DDBJ whole genome shotgun (WGS) entry which is preliminary data.</text>
</comment>
<dbReference type="GO" id="GO:0016787">
    <property type="term" value="F:hydrolase activity"/>
    <property type="evidence" value="ECO:0007669"/>
    <property type="project" value="UniProtKB-KW"/>
</dbReference>
<dbReference type="Proteomes" id="UP001526201">
    <property type="component" value="Unassembled WGS sequence"/>
</dbReference>
<feature type="domain" description="AB hydrolase-1" evidence="2">
    <location>
        <begin position="28"/>
        <end position="256"/>
    </location>
</feature>
<dbReference type="InterPro" id="IPR029058">
    <property type="entry name" value="AB_hydrolase_fold"/>
</dbReference>
<accession>A0ABT3CJM2</accession>
<evidence type="ECO:0000313" key="4">
    <source>
        <dbReference type="Proteomes" id="UP001526201"/>
    </source>
</evidence>
<dbReference type="EMBL" id="JACKTY010000046">
    <property type="protein sequence ID" value="MCV7229693.1"/>
    <property type="molecule type" value="Genomic_DNA"/>
</dbReference>
<dbReference type="InterPro" id="IPR000073">
    <property type="entry name" value="AB_hydrolase_1"/>
</dbReference>
<keyword evidence="1 3" id="KW-0378">Hydrolase</keyword>
<proteinExistence type="predicted"/>
<dbReference type="InterPro" id="IPR050266">
    <property type="entry name" value="AB_hydrolase_sf"/>
</dbReference>